<comment type="caution">
    <text evidence="1">The sequence shown here is derived from an EMBL/GenBank/DDBJ whole genome shotgun (WGS) entry which is preliminary data.</text>
</comment>
<name>A0A9X3HU87_9VIBR</name>
<proteinExistence type="predicted"/>
<sequence length="188" mass="21488">MDFFVSHERRVEIGKSLAQYNGFRVWSDEDLSTLKRLYIQGMPLDEIAVFMGRSLSSIRCKSSRLSLSTLAPRRHKFTQAEDRFIKKNYGKISTSDIAQALALPISTVRERATRRLNLKCCYHGEANPASTISDDEVELIRQLHDAGMGPTEISRKMELSLTHTKCILNYQARAKGLPDYIYDISELR</sequence>
<organism evidence="1 2">
    <name type="scientific">Vibrio paucivorans</name>
    <dbReference type="NCBI Taxonomy" id="2829489"/>
    <lineage>
        <taxon>Bacteria</taxon>
        <taxon>Pseudomonadati</taxon>
        <taxon>Pseudomonadota</taxon>
        <taxon>Gammaproteobacteria</taxon>
        <taxon>Vibrionales</taxon>
        <taxon>Vibrionaceae</taxon>
        <taxon>Vibrio</taxon>
    </lineage>
</organism>
<keyword evidence="2" id="KW-1185">Reference proteome</keyword>
<dbReference type="Gene3D" id="1.10.10.60">
    <property type="entry name" value="Homeodomain-like"/>
    <property type="match status" value="1"/>
</dbReference>
<reference evidence="1" key="1">
    <citation type="submission" date="2022-02" db="EMBL/GenBank/DDBJ databases">
        <title>Vibrio sp. nov., a new bacterium isolated from Bohai sea, China.</title>
        <authorList>
            <person name="Yuan Y."/>
        </authorList>
    </citation>
    <scope>NUCLEOTIDE SEQUENCE</scope>
    <source>
        <strain evidence="1">DBSS07</strain>
    </source>
</reference>
<accession>A0A9X3HU87</accession>
<evidence type="ECO:0000313" key="2">
    <source>
        <dbReference type="Proteomes" id="UP001155586"/>
    </source>
</evidence>
<protein>
    <submittedName>
        <fullName evidence="1">Uncharacterized protein</fullName>
    </submittedName>
</protein>
<dbReference type="RefSeq" id="WP_265689452.1">
    <property type="nucleotide sequence ID" value="NZ_JAKRRX010000224.1"/>
</dbReference>
<evidence type="ECO:0000313" key="1">
    <source>
        <dbReference type="EMBL" id="MCW8336371.1"/>
    </source>
</evidence>
<dbReference type="Proteomes" id="UP001155586">
    <property type="component" value="Unassembled WGS sequence"/>
</dbReference>
<gene>
    <name evidence="1" type="ORF">MD483_21405</name>
</gene>
<dbReference type="AlphaFoldDB" id="A0A9X3HU87"/>
<dbReference type="EMBL" id="JAKRRX010000224">
    <property type="protein sequence ID" value="MCW8336371.1"/>
    <property type="molecule type" value="Genomic_DNA"/>
</dbReference>